<feature type="repeat" description="WD" evidence="4">
    <location>
        <begin position="111"/>
        <end position="152"/>
    </location>
</feature>
<keyword evidence="6" id="KW-0812">Transmembrane</keyword>
<feature type="repeat" description="WD" evidence="4">
    <location>
        <begin position="425"/>
        <end position="465"/>
    </location>
</feature>
<keyword evidence="6" id="KW-1133">Transmembrane helix</keyword>
<dbReference type="PANTHER" id="PTHR19853:SF0">
    <property type="entry name" value="WD REPEAT-CONTAINING PROTEIN 3"/>
    <property type="match status" value="1"/>
</dbReference>
<dbReference type="GeneID" id="95980700"/>
<feature type="repeat" description="WD" evidence="4">
    <location>
        <begin position="695"/>
        <end position="728"/>
    </location>
</feature>
<evidence type="ECO:0000256" key="4">
    <source>
        <dbReference type="PROSITE-ProRule" id="PRU00221"/>
    </source>
</evidence>
<feature type="repeat" description="WD" evidence="4">
    <location>
        <begin position="605"/>
        <end position="646"/>
    </location>
</feature>
<dbReference type="EMBL" id="JBFMKM010000010">
    <property type="protein sequence ID" value="KAL1303644.1"/>
    <property type="molecule type" value="Genomic_DNA"/>
</dbReference>
<feature type="compositionally biased region" description="Basic residues" evidence="5">
    <location>
        <begin position="324"/>
        <end position="333"/>
    </location>
</feature>
<feature type="repeat" description="WD" evidence="4">
    <location>
        <begin position="229"/>
        <end position="254"/>
    </location>
</feature>
<keyword evidence="2" id="KW-0677">Repeat</keyword>
<feature type="repeat" description="WD" evidence="4">
    <location>
        <begin position="192"/>
        <end position="218"/>
    </location>
</feature>
<evidence type="ECO:0000256" key="1">
    <source>
        <dbReference type="ARBA" id="ARBA00022574"/>
    </source>
</evidence>
<dbReference type="PROSITE" id="PS50082">
    <property type="entry name" value="WD_REPEATS_2"/>
    <property type="match status" value="9"/>
</dbReference>
<dbReference type="InterPro" id="IPR001680">
    <property type="entry name" value="WD40_rpt"/>
</dbReference>
<evidence type="ECO:0000313" key="8">
    <source>
        <dbReference type="EMBL" id="KAL1303644.1"/>
    </source>
</evidence>
<dbReference type="InterPro" id="IPR036322">
    <property type="entry name" value="WD40_repeat_dom_sf"/>
</dbReference>
<dbReference type="CDD" id="cd00200">
    <property type="entry name" value="WD40"/>
    <property type="match status" value="1"/>
</dbReference>
<feature type="compositionally biased region" description="Basic residues" evidence="5">
    <location>
        <begin position="959"/>
        <end position="968"/>
    </location>
</feature>
<accession>A0ABR3PBW1</accession>
<dbReference type="InterPro" id="IPR051570">
    <property type="entry name" value="TBC1_cilium_biogenesis"/>
</dbReference>
<evidence type="ECO:0000256" key="3">
    <source>
        <dbReference type="ARBA" id="ARBA00038229"/>
    </source>
</evidence>
<evidence type="ECO:0000313" key="9">
    <source>
        <dbReference type="Proteomes" id="UP001562354"/>
    </source>
</evidence>
<feature type="transmembrane region" description="Helical" evidence="6">
    <location>
        <begin position="851"/>
        <end position="871"/>
    </location>
</feature>
<dbReference type="PRINTS" id="PR00320">
    <property type="entry name" value="GPROTEINBRPT"/>
</dbReference>
<dbReference type="PANTHER" id="PTHR19853">
    <property type="entry name" value="WD REPEAT CONTAINING PROTEIN 3 WDR3"/>
    <property type="match status" value="1"/>
</dbReference>
<dbReference type="SUPFAM" id="SSF50978">
    <property type="entry name" value="WD40 repeat-like"/>
    <property type="match status" value="2"/>
</dbReference>
<dbReference type="RefSeq" id="XP_069199919.1">
    <property type="nucleotide sequence ID" value="XM_069347045.1"/>
</dbReference>
<dbReference type="Pfam" id="PF04003">
    <property type="entry name" value="Utp12"/>
    <property type="match status" value="1"/>
</dbReference>
<dbReference type="PROSITE" id="PS50294">
    <property type="entry name" value="WD_REPEATS_REGION"/>
    <property type="match status" value="4"/>
</dbReference>
<feature type="repeat" description="WD" evidence="4">
    <location>
        <begin position="647"/>
        <end position="694"/>
    </location>
</feature>
<keyword evidence="9" id="KW-1185">Reference proteome</keyword>
<feature type="domain" description="Small-subunit processome Utp12" evidence="7">
    <location>
        <begin position="833"/>
        <end position="933"/>
    </location>
</feature>
<dbReference type="InterPro" id="IPR020472">
    <property type="entry name" value="WD40_PAC1"/>
</dbReference>
<evidence type="ECO:0000256" key="2">
    <source>
        <dbReference type="ARBA" id="ARBA00022737"/>
    </source>
</evidence>
<feature type="repeat" description="WD" evidence="4">
    <location>
        <begin position="506"/>
        <end position="537"/>
    </location>
</feature>
<feature type="region of interest" description="Disordered" evidence="5">
    <location>
        <begin position="942"/>
        <end position="968"/>
    </location>
</feature>
<feature type="compositionally biased region" description="Basic and acidic residues" evidence="5">
    <location>
        <begin position="942"/>
        <end position="958"/>
    </location>
</feature>
<evidence type="ECO:0000256" key="6">
    <source>
        <dbReference type="SAM" id="Phobius"/>
    </source>
</evidence>
<gene>
    <name evidence="8" type="ORF">AAFC00_007001</name>
</gene>
<feature type="repeat" description="WD" evidence="4">
    <location>
        <begin position="281"/>
        <end position="322"/>
    </location>
</feature>
<reference evidence="8 9" key="1">
    <citation type="submission" date="2024-07" db="EMBL/GenBank/DDBJ databases">
        <title>Draft sequence of the Neodothiora populina.</title>
        <authorList>
            <person name="Drown D.D."/>
            <person name="Schuette U.S."/>
            <person name="Buechlein A.B."/>
            <person name="Rusch D.R."/>
            <person name="Winton L.W."/>
            <person name="Adams G.A."/>
        </authorList>
    </citation>
    <scope>NUCLEOTIDE SEQUENCE [LARGE SCALE GENOMIC DNA]</scope>
    <source>
        <strain evidence="8 9">CPC 39397</strain>
    </source>
</reference>
<comment type="similarity">
    <text evidence="3">Belongs to the WD repeat WDR3/UTP12 family.</text>
</comment>
<dbReference type="SMART" id="SM00320">
    <property type="entry name" value="WD40"/>
    <property type="match status" value="12"/>
</dbReference>
<dbReference type="InterPro" id="IPR007148">
    <property type="entry name" value="SSU_processome_Utp12"/>
</dbReference>
<keyword evidence="1 4" id="KW-0853">WD repeat</keyword>
<dbReference type="PROSITE" id="PS00678">
    <property type="entry name" value="WD_REPEATS_1"/>
    <property type="match status" value="3"/>
</dbReference>
<dbReference type="Pfam" id="PF25172">
    <property type="entry name" value="Beta-prop_WDR3_2nd"/>
    <property type="match status" value="1"/>
</dbReference>
<feature type="region of interest" description="Disordered" evidence="5">
    <location>
        <begin position="322"/>
        <end position="355"/>
    </location>
</feature>
<evidence type="ECO:0000259" key="7">
    <source>
        <dbReference type="Pfam" id="PF04003"/>
    </source>
</evidence>
<proteinExistence type="inferred from homology"/>
<dbReference type="InterPro" id="IPR015943">
    <property type="entry name" value="WD40/YVTN_repeat-like_dom_sf"/>
</dbReference>
<evidence type="ECO:0000256" key="5">
    <source>
        <dbReference type="SAM" id="MobiDB-lite"/>
    </source>
</evidence>
<keyword evidence="6" id="KW-0472">Membrane</keyword>
<dbReference type="Pfam" id="PF25173">
    <property type="entry name" value="Beta-prop_WDR3_1st"/>
    <property type="match status" value="1"/>
</dbReference>
<dbReference type="Gene3D" id="2.130.10.10">
    <property type="entry name" value="YVTN repeat-like/Quinoprotein amine dehydrogenase"/>
    <property type="match status" value="5"/>
</dbReference>
<dbReference type="InterPro" id="IPR019775">
    <property type="entry name" value="WD40_repeat_CS"/>
</dbReference>
<protein>
    <recommendedName>
        <fullName evidence="7">Small-subunit processome Utp12 domain-containing protein</fullName>
    </recommendedName>
</protein>
<name>A0ABR3PBW1_9PEZI</name>
<dbReference type="Proteomes" id="UP001562354">
    <property type="component" value="Unassembled WGS sequence"/>
</dbReference>
<comment type="caution">
    <text evidence="8">The sequence shown here is derived from an EMBL/GenBank/DDBJ whole genome shotgun (WGS) entry which is preliminary data.</text>
</comment>
<sequence>MVRSYRKYEQSHIFGLVNSANSNLVWTPDSIYGVAARNTGAGRAYVGANEEVLCWDVKKGELLSRWHDSECKAEVTAIAQCPSQQDLFAVGHFDGSIRVWDALSSNIIISFNGHRSAVTQLAFDNDGSRLVSGSRDTDIILWNLLSETAEFKLRGHKDQITGLRFLRTRTTGRSSPHTDEGVDISDDPEDFEEKYLLSTSKDALIKIWDLSTPHCIETHVAQTNGECWALAISPDGQGCMTAGNDGELKVWSIDLDGLAEYSSRLGEGSNLNALHSQGVLYRQSKDRALTVAFHPRSEYVAVHGSEKAIEIWRIRSDEEVQKSLARKRRRRREKAKENGEELGPEQDEQTGPPDVSEVFVPHVIVRTGGKVRSTAWAASKSSKAVELVCSTNNNQVEAYTVTAKERSKKAAADAPDYTRTMAVDIPGHRTDIRALALSSDDRMLATASSGLLKIWNVKTQSCLRTLECGQSLCCTFLPGDKIVLLGTKTGELELYDIASSALIDKSQAHDGAIWTLQVHPDGKSVVTGGADKAAKFWRFDIVQEEIPGTRRTTPKLKLTQTRVLKVNDDVLSICFSPDERLLALSTLDNTVKVFFVDSLKLFLTLYGHKLPVLNISISSDSKLIATCSADKNVRIWGLDFGDCHRAFFAHQDSVMQVAFIPHPVEKDETHLFFSAGKDSVIKTWDGDKFEQIQKLEGHHGEVWAMAVSRTGEKVITASHDKSIRVWDVTDDLIFLEEEREKELEEMYESTLATQLDKDYADADEEGQESEVAAASKQTIATLTYGERIMEAMEVGYADYQIVKQWEAEKERNPKLAPPQRNPLFMALGGISAEEHVLNTIRKIPNAALQDALLVIPFTSLTTLFTFVSIFLQRRMQPELAWRVFYFLLQTHNTQIVASRQLKELLGTILEAYGNWIKDEKTVLGFNMAALGLMGRDMRDAQVHGMEDDEQHEERTEKSSKKRAFASIA</sequence>
<organism evidence="8 9">
    <name type="scientific">Neodothiora populina</name>
    <dbReference type="NCBI Taxonomy" id="2781224"/>
    <lineage>
        <taxon>Eukaryota</taxon>
        <taxon>Fungi</taxon>
        <taxon>Dikarya</taxon>
        <taxon>Ascomycota</taxon>
        <taxon>Pezizomycotina</taxon>
        <taxon>Dothideomycetes</taxon>
        <taxon>Dothideomycetidae</taxon>
        <taxon>Dothideales</taxon>
        <taxon>Dothioraceae</taxon>
        <taxon>Neodothiora</taxon>
    </lineage>
</organism>